<comment type="catalytic activity">
    <reaction evidence="5">
        <text>[(1-&gt;4)-alpha-D-galacturonosyl methyl ester](n) + n H2O = [(1-&gt;4)-alpha-D-galacturonosyl](n) + n methanol + n H(+)</text>
        <dbReference type="Rhea" id="RHEA:22380"/>
        <dbReference type="Rhea" id="RHEA-COMP:14570"/>
        <dbReference type="Rhea" id="RHEA-COMP:14573"/>
        <dbReference type="ChEBI" id="CHEBI:15377"/>
        <dbReference type="ChEBI" id="CHEBI:15378"/>
        <dbReference type="ChEBI" id="CHEBI:17790"/>
        <dbReference type="ChEBI" id="CHEBI:140522"/>
        <dbReference type="ChEBI" id="CHEBI:140523"/>
        <dbReference type="EC" id="3.1.1.11"/>
    </reaction>
</comment>
<dbReference type="InterPro" id="IPR011050">
    <property type="entry name" value="Pectin_lyase_fold/virulence"/>
</dbReference>
<dbReference type="OrthoDB" id="2019149at2759"/>
<comment type="caution">
    <text evidence="7">The sequence shown here is derived from an EMBL/GenBank/DDBJ whole genome shotgun (WGS) entry which is preliminary data.</text>
</comment>
<comment type="pathway">
    <text evidence="1">Glycan metabolism; pectin degradation; 2-dehydro-3-deoxy-D-gluconate from pectin: step 1/5.</text>
</comment>
<sequence>MQSQIDSVIDPAGWAEWMGDVNLDTLWYAEVDNRGPGAVQTNRVKWPGIKKIATKDAEMFTAAKFIGGDSWIPATGVPYAAGMVIPFIN</sequence>
<evidence type="ECO:0000256" key="4">
    <source>
        <dbReference type="ARBA" id="ARBA00023316"/>
    </source>
</evidence>
<dbReference type="Proteomes" id="UP000626092">
    <property type="component" value="Unassembled WGS sequence"/>
</dbReference>
<dbReference type="SUPFAM" id="SSF51126">
    <property type="entry name" value="Pectin lyase-like"/>
    <property type="match status" value="1"/>
</dbReference>
<dbReference type="EMBL" id="WJXA01000006">
    <property type="protein sequence ID" value="KAF7140643.1"/>
    <property type="molecule type" value="Genomic_DNA"/>
</dbReference>
<evidence type="ECO:0000313" key="8">
    <source>
        <dbReference type="Proteomes" id="UP000626092"/>
    </source>
</evidence>
<dbReference type="Pfam" id="PF01095">
    <property type="entry name" value="Pectinesterase"/>
    <property type="match status" value="1"/>
</dbReference>
<keyword evidence="8" id="KW-1185">Reference proteome</keyword>
<evidence type="ECO:0000259" key="6">
    <source>
        <dbReference type="Pfam" id="PF01095"/>
    </source>
</evidence>
<feature type="domain" description="Pectinesterase catalytic" evidence="6">
    <location>
        <begin position="1"/>
        <end position="69"/>
    </location>
</feature>
<keyword evidence="2" id="KW-0378">Hydrolase</keyword>
<dbReference type="Gene3D" id="2.160.20.10">
    <property type="entry name" value="Single-stranded right-handed beta-helix, Pectin lyase-like"/>
    <property type="match status" value="1"/>
</dbReference>
<dbReference type="GO" id="GO:0045490">
    <property type="term" value="P:pectin catabolic process"/>
    <property type="evidence" value="ECO:0007669"/>
    <property type="project" value="UniProtKB-UniPathway"/>
</dbReference>
<evidence type="ECO:0000256" key="2">
    <source>
        <dbReference type="ARBA" id="ARBA00022801"/>
    </source>
</evidence>
<evidence type="ECO:0000313" key="7">
    <source>
        <dbReference type="EMBL" id="KAF7140643.1"/>
    </source>
</evidence>
<dbReference type="PANTHER" id="PTHR31707">
    <property type="entry name" value="PECTINESTERASE"/>
    <property type="match status" value="1"/>
</dbReference>
<evidence type="ECO:0000256" key="1">
    <source>
        <dbReference type="ARBA" id="ARBA00005184"/>
    </source>
</evidence>
<dbReference type="GO" id="GO:0042545">
    <property type="term" value="P:cell wall modification"/>
    <property type="evidence" value="ECO:0007669"/>
    <property type="project" value="InterPro"/>
</dbReference>
<dbReference type="AlphaFoldDB" id="A0A834GRK9"/>
<keyword evidence="3" id="KW-0063">Aspartyl esterase</keyword>
<dbReference type="GO" id="GO:0030599">
    <property type="term" value="F:pectinesterase activity"/>
    <property type="evidence" value="ECO:0007669"/>
    <property type="project" value="UniProtKB-EC"/>
</dbReference>
<reference evidence="7" key="1">
    <citation type="submission" date="2019-11" db="EMBL/GenBank/DDBJ databases">
        <authorList>
            <person name="Liu Y."/>
            <person name="Hou J."/>
            <person name="Li T.-Q."/>
            <person name="Guan C.-H."/>
            <person name="Wu X."/>
            <person name="Wu H.-Z."/>
            <person name="Ling F."/>
            <person name="Zhang R."/>
            <person name="Shi X.-G."/>
            <person name="Ren J.-P."/>
            <person name="Chen E.-F."/>
            <person name="Sun J.-M."/>
        </authorList>
    </citation>
    <scope>NUCLEOTIDE SEQUENCE</scope>
    <source>
        <strain evidence="7">Adult_tree_wgs_1</strain>
        <tissue evidence="7">Leaves</tissue>
    </source>
</reference>
<organism evidence="7 8">
    <name type="scientific">Rhododendron simsii</name>
    <name type="common">Sims's rhododendron</name>
    <dbReference type="NCBI Taxonomy" id="118357"/>
    <lineage>
        <taxon>Eukaryota</taxon>
        <taxon>Viridiplantae</taxon>
        <taxon>Streptophyta</taxon>
        <taxon>Embryophyta</taxon>
        <taxon>Tracheophyta</taxon>
        <taxon>Spermatophyta</taxon>
        <taxon>Magnoliopsida</taxon>
        <taxon>eudicotyledons</taxon>
        <taxon>Gunneridae</taxon>
        <taxon>Pentapetalae</taxon>
        <taxon>asterids</taxon>
        <taxon>Ericales</taxon>
        <taxon>Ericaceae</taxon>
        <taxon>Ericoideae</taxon>
        <taxon>Rhodoreae</taxon>
        <taxon>Rhododendron</taxon>
    </lineage>
</organism>
<name>A0A834GRK9_RHOSS</name>
<accession>A0A834GRK9</accession>
<dbReference type="InterPro" id="IPR012334">
    <property type="entry name" value="Pectin_lyas_fold"/>
</dbReference>
<evidence type="ECO:0000256" key="5">
    <source>
        <dbReference type="ARBA" id="ARBA00047928"/>
    </source>
</evidence>
<keyword evidence="4" id="KW-0961">Cell wall biogenesis/degradation</keyword>
<evidence type="ECO:0000256" key="3">
    <source>
        <dbReference type="ARBA" id="ARBA00023085"/>
    </source>
</evidence>
<proteinExistence type="predicted"/>
<gene>
    <name evidence="7" type="ORF">RHSIM_Rhsim06G0098600</name>
</gene>
<dbReference type="UniPathway" id="UPA00545">
    <property type="reaction ID" value="UER00823"/>
</dbReference>
<dbReference type="InterPro" id="IPR000070">
    <property type="entry name" value="Pectinesterase_cat"/>
</dbReference>
<protein>
    <recommendedName>
        <fullName evidence="6">Pectinesterase catalytic domain-containing protein</fullName>
    </recommendedName>
</protein>